<protein>
    <submittedName>
        <fullName evidence="2">Uncharacterized protein</fullName>
    </submittedName>
</protein>
<evidence type="ECO:0000313" key="3">
    <source>
        <dbReference type="Proteomes" id="UP001499967"/>
    </source>
</evidence>
<evidence type="ECO:0000313" key="2">
    <source>
        <dbReference type="EMBL" id="GAA0944962.1"/>
    </source>
</evidence>
<evidence type="ECO:0000256" key="1">
    <source>
        <dbReference type="SAM" id="MobiDB-lite"/>
    </source>
</evidence>
<keyword evidence="3" id="KW-1185">Reference proteome</keyword>
<organism evidence="2 3">
    <name type="scientific">Pseudonocardia zijingensis</name>
    <dbReference type="NCBI Taxonomy" id="153376"/>
    <lineage>
        <taxon>Bacteria</taxon>
        <taxon>Bacillati</taxon>
        <taxon>Actinomycetota</taxon>
        <taxon>Actinomycetes</taxon>
        <taxon>Pseudonocardiales</taxon>
        <taxon>Pseudonocardiaceae</taxon>
        <taxon>Pseudonocardia</taxon>
    </lineage>
</organism>
<gene>
    <name evidence="2" type="ORF">GCM10009559_42770</name>
</gene>
<feature type="compositionally biased region" description="Polar residues" evidence="1">
    <location>
        <begin position="108"/>
        <end position="119"/>
    </location>
</feature>
<sequence>MCAVWLNRFASGPAASPSRPAARTGAPSTLNGAVTTFPGMLSAPAAVSRCLALRSAASRWEWSARIVRRLSAECTLPCIDRSADSAREASATAPRDPARSPPPAGPVTSRTGITSVSSDDNGRSP</sequence>
<proteinExistence type="predicted"/>
<reference evidence="2 3" key="1">
    <citation type="journal article" date="2019" name="Int. J. Syst. Evol. Microbiol.">
        <title>The Global Catalogue of Microorganisms (GCM) 10K type strain sequencing project: providing services to taxonomists for standard genome sequencing and annotation.</title>
        <authorList>
            <consortium name="The Broad Institute Genomics Platform"/>
            <consortium name="The Broad Institute Genome Sequencing Center for Infectious Disease"/>
            <person name="Wu L."/>
            <person name="Ma J."/>
        </authorList>
    </citation>
    <scope>NUCLEOTIDE SEQUENCE [LARGE SCALE GENOMIC DNA]</scope>
    <source>
        <strain evidence="2 3">JCM 11117</strain>
    </source>
</reference>
<accession>A0ABN1QNL4</accession>
<name>A0ABN1QNL4_9PSEU</name>
<dbReference type="EMBL" id="BAAAHP010000117">
    <property type="protein sequence ID" value="GAA0944962.1"/>
    <property type="molecule type" value="Genomic_DNA"/>
</dbReference>
<comment type="caution">
    <text evidence="2">The sequence shown here is derived from an EMBL/GenBank/DDBJ whole genome shotgun (WGS) entry which is preliminary data.</text>
</comment>
<dbReference type="Proteomes" id="UP001499967">
    <property type="component" value="Unassembled WGS sequence"/>
</dbReference>
<feature type="region of interest" description="Disordered" evidence="1">
    <location>
        <begin position="83"/>
        <end position="125"/>
    </location>
</feature>